<dbReference type="InterPro" id="IPR002885">
    <property type="entry name" value="PPR_rpt"/>
</dbReference>
<comment type="caution">
    <text evidence="3">The sequence shown here is derived from an EMBL/GenBank/DDBJ whole genome shotgun (WGS) entry which is preliminary data.</text>
</comment>
<dbReference type="InterPro" id="IPR011990">
    <property type="entry name" value="TPR-like_helical_dom_sf"/>
</dbReference>
<name>A0A9Q1LUA2_9SOLA</name>
<proteinExistence type="inferred from homology"/>
<protein>
    <submittedName>
        <fullName evidence="3">Uncharacterized protein</fullName>
    </submittedName>
</protein>
<dbReference type="EMBL" id="JAJAGQ010000013">
    <property type="protein sequence ID" value="KAJ8544932.1"/>
    <property type="molecule type" value="Genomic_DNA"/>
</dbReference>
<dbReference type="Proteomes" id="UP001152561">
    <property type="component" value="Unassembled WGS sequence"/>
</dbReference>
<reference evidence="4" key="1">
    <citation type="journal article" date="2023" name="Proc. Natl. Acad. Sci. U.S.A.">
        <title>Genomic and structural basis for evolution of tropane alkaloid biosynthesis.</title>
        <authorList>
            <person name="Wanga Y.-J."/>
            <person name="Taina T."/>
            <person name="Yua J.-Y."/>
            <person name="Lia J."/>
            <person name="Xua B."/>
            <person name="Chenc J."/>
            <person name="D'Auriad J.C."/>
            <person name="Huanga J.-P."/>
            <person name="Huanga S.-X."/>
        </authorList>
    </citation>
    <scope>NUCLEOTIDE SEQUENCE [LARGE SCALE GENOMIC DNA]</scope>
    <source>
        <strain evidence="4">cv. KIB-2019</strain>
    </source>
</reference>
<sequence length="307" mass="34731">MVDQMTCWGQEISMGALDALVKRLCASSIYRKTISSLLEKVPDLTCRLDQETLNVLVQKHSKKGYVHRAKAVLQGMLGRHLRVDSETHTALLMGLCKKGDLRGLTAYWKLARTNNWLPDLKDRKALFSRLCRRKRLNEALELFKALLVLYLNEVCDDFHVFHEELSAEGFTAPAKVLAKEILSQGYILSRSAHSHLIQEFCKWRSFREAAVVCDSMLAKDWVPPLDASLQLIPQLCRSGNFGKAVVLKDICLRDEPSAVVPLHCALIHGYFKSGWIREATSLFQETLAKDLFPSTEIRCSVSRLLSS</sequence>
<comment type="similarity">
    <text evidence="1">Belongs to the PPR family. P subfamily.</text>
</comment>
<dbReference type="Pfam" id="PF01535">
    <property type="entry name" value="PPR"/>
    <property type="match status" value="3"/>
</dbReference>
<dbReference type="AlphaFoldDB" id="A0A9Q1LUA2"/>
<dbReference type="OrthoDB" id="773543at2759"/>
<gene>
    <name evidence="3" type="ORF">K7X08_017515</name>
</gene>
<evidence type="ECO:0000313" key="3">
    <source>
        <dbReference type="EMBL" id="KAJ8544932.1"/>
    </source>
</evidence>
<dbReference type="PANTHER" id="PTHR47939:SF13">
    <property type="entry name" value="OS03G0201400 PROTEIN"/>
    <property type="match status" value="1"/>
</dbReference>
<dbReference type="Gene3D" id="1.25.40.10">
    <property type="entry name" value="Tetratricopeptide repeat domain"/>
    <property type="match status" value="2"/>
</dbReference>
<dbReference type="InterPro" id="IPR050667">
    <property type="entry name" value="PPR-containing_protein"/>
</dbReference>
<dbReference type="NCBIfam" id="TIGR00756">
    <property type="entry name" value="PPR"/>
    <property type="match status" value="1"/>
</dbReference>
<accession>A0A9Q1LUA2</accession>
<keyword evidence="2" id="KW-0677">Repeat</keyword>
<dbReference type="PANTHER" id="PTHR47939">
    <property type="entry name" value="MEMBRANE-ASSOCIATED SALT-INDUCIBLE PROTEIN-LIKE"/>
    <property type="match status" value="1"/>
</dbReference>
<evidence type="ECO:0000313" key="4">
    <source>
        <dbReference type="Proteomes" id="UP001152561"/>
    </source>
</evidence>
<evidence type="ECO:0000256" key="1">
    <source>
        <dbReference type="ARBA" id="ARBA00007626"/>
    </source>
</evidence>
<keyword evidence="4" id="KW-1185">Reference proteome</keyword>
<evidence type="ECO:0000256" key="2">
    <source>
        <dbReference type="ARBA" id="ARBA00022737"/>
    </source>
</evidence>
<organism evidence="3 4">
    <name type="scientific">Anisodus acutangulus</name>
    <dbReference type="NCBI Taxonomy" id="402998"/>
    <lineage>
        <taxon>Eukaryota</taxon>
        <taxon>Viridiplantae</taxon>
        <taxon>Streptophyta</taxon>
        <taxon>Embryophyta</taxon>
        <taxon>Tracheophyta</taxon>
        <taxon>Spermatophyta</taxon>
        <taxon>Magnoliopsida</taxon>
        <taxon>eudicotyledons</taxon>
        <taxon>Gunneridae</taxon>
        <taxon>Pentapetalae</taxon>
        <taxon>asterids</taxon>
        <taxon>lamiids</taxon>
        <taxon>Solanales</taxon>
        <taxon>Solanaceae</taxon>
        <taxon>Solanoideae</taxon>
        <taxon>Hyoscyameae</taxon>
        <taxon>Anisodus</taxon>
    </lineage>
</organism>